<feature type="region of interest" description="Disordered" evidence="1">
    <location>
        <begin position="250"/>
        <end position="280"/>
    </location>
</feature>
<gene>
    <name evidence="3" type="ORF">A9D14_05080</name>
</gene>
<proteinExistence type="predicted"/>
<dbReference type="EMBL" id="CP019602">
    <property type="protein sequence ID" value="ARU15665.1"/>
    <property type="molecule type" value="Genomic_DNA"/>
</dbReference>
<dbReference type="RefSeq" id="WP_066843525.1">
    <property type="nucleotide sequence ID" value="NZ_CP019602.1"/>
</dbReference>
<evidence type="ECO:0000313" key="4">
    <source>
        <dbReference type="Proteomes" id="UP000195807"/>
    </source>
</evidence>
<accession>A0A1Z1FAA2</accession>
<evidence type="ECO:0000256" key="2">
    <source>
        <dbReference type="SAM" id="Phobius"/>
    </source>
</evidence>
<feature type="transmembrane region" description="Helical" evidence="2">
    <location>
        <begin position="200"/>
        <end position="222"/>
    </location>
</feature>
<evidence type="ECO:0000313" key="3">
    <source>
        <dbReference type="EMBL" id="ARU15665.1"/>
    </source>
</evidence>
<sequence>MSKWLTTVVTTLSILALTSLVGALLKGPIDKLANANRLSAHVELAPWIDRSVIQELSEKPVEPPKTSEEILADLELSMKEISLKSGAEFGVARVSIENASSRNVTDANFRVDRRYGEVEAFLIDADREALSLGEVDRVKLPDLAPGDRLTVYMWGNFSQYFFPESFRSYSSEGEFRTTFSWPEAQEFEYQSGIGRLLNEYAWTVFFLMVFILAVIFGLLAAVQDEYLKKMLKDDAFYMAEKRRYLSDPKKFAPQFNDKSPSSALPSVPSDETDLSDVSSG</sequence>
<keyword evidence="2" id="KW-0472">Membrane</keyword>
<dbReference type="OrthoDB" id="9904493at2"/>
<reference evidence="3 4" key="1">
    <citation type="submission" date="2017-01" db="EMBL/GenBank/DDBJ databases">
        <title>Complete genome sequence of esterase-producing bacterium Croceicoccus marinus E4A9.</title>
        <authorList>
            <person name="Wu Y.-H."/>
            <person name="Cheng H."/>
            <person name="Xu L."/>
            <person name="Huo Y.-Y."/>
            <person name="Wang C.-S."/>
            <person name="Xu X.-W."/>
        </authorList>
    </citation>
    <scope>NUCLEOTIDE SEQUENCE [LARGE SCALE GENOMIC DNA]</scope>
    <source>
        <strain evidence="3 4">E4A9</strain>
    </source>
</reference>
<dbReference type="Proteomes" id="UP000195807">
    <property type="component" value="Chromosome"/>
</dbReference>
<dbReference type="AlphaFoldDB" id="A0A1Z1FAA2"/>
<organism evidence="3 4">
    <name type="scientific">Croceicoccus marinus</name>
    <dbReference type="NCBI Taxonomy" id="450378"/>
    <lineage>
        <taxon>Bacteria</taxon>
        <taxon>Pseudomonadati</taxon>
        <taxon>Pseudomonadota</taxon>
        <taxon>Alphaproteobacteria</taxon>
        <taxon>Sphingomonadales</taxon>
        <taxon>Erythrobacteraceae</taxon>
        <taxon>Croceicoccus</taxon>
    </lineage>
</organism>
<dbReference type="KEGG" id="cman:A9D14_05080"/>
<name>A0A1Z1FAA2_9SPHN</name>
<keyword evidence="2" id="KW-0812">Transmembrane</keyword>
<keyword evidence="4" id="KW-1185">Reference proteome</keyword>
<protein>
    <submittedName>
        <fullName evidence="3">Uncharacterized protein</fullName>
    </submittedName>
</protein>
<evidence type="ECO:0000256" key="1">
    <source>
        <dbReference type="SAM" id="MobiDB-lite"/>
    </source>
</evidence>
<keyword evidence="2" id="KW-1133">Transmembrane helix</keyword>